<dbReference type="EMBL" id="QEAP01000033">
    <property type="protein sequence ID" value="TPX76907.1"/>
    <property type="molecule type" value="Genomic_DNA"/>
</dbReference>
<organism evidence="2 3">
    <name type="scientific">Chytriomyces confervae</name>
    <dbReference type="NCBI Taxonomy" id="246404"/>
    <lineage>
        <taxon>Eukaryota</taxon>
        <taxon>Fungi</taxon>
        <taxon>Fungi incertae sedis</taxon>
        <taxon>Chytridiomycota</taxon>
        <taxon>Chytridiomycota incertae sedis</taxon>
        <taxon>Chytridiomycetes</taxon>
        <taxon>Chytridiales</taxon>
        <taxon>Chytriomycetaceae</taxon>
        <taxon>Chytriomyces</taxon>
    </lineage>
</organism>
<dbReference type="SMART" id="SM00881">
    <property type="entry name" value="CoA_binding"/>
    <property type="match status" value="1"/>
</dbReference>
<gene>
    <name evidence="2" type="ORF">CcCBS67573_g01830</name>
</gene>
<dbReference type="SUPFAM" id="SSF51735">
    <property type="entry name" value="NAD(P)-binding Rossmann-fold domains"/>
    <property type="match status" value="1"/>
</dbReference>
<proteinExistence type="predicted"/>
<dbReference type="OrthoDB" id="5138418at2759"/>
<evidence type="ECO:0000259" key="1">
    <source>
        <dbReference type="SMART" id="SM00881"/>
    </source>
</evidence>
<feature type="domain" description="CoA-binding" evidence="1">
    <location>
        <begin position="7"/>
        <end position="100"/>
    </location>
</feature>
<name>A0A507FPE5_9FUNG</name>
<sequence length="142" mass="15163">MNPSLFFANKTCYGVVGASADRSKFGNKVLRWYLDRSLNAVPVNPKAPSIENIACVSSIADLKEPSKTAISIITPPSVTLQVLKQAHAMGIKDLWLQPGCESSEVNELVQQWTNAGAGMNVIFGGPCILVIGDAALMESSKL</sequence>
<dbReference type="STRING" id="246404.A0A507FPE5"/>
<evidence type="ECO:0000313" key="3">
    <source>
        <dbReference type="Proteomes" id="UP000320333"/>
    </source>
</evidence>
<accession>A0A507FPE5</accession>
<dbReference type="Pfam" id="PF13380">
    <property type="entry name" value="CoA_binding_2"/>
    <property type="match status" value="1"/>
</dbReference>
<protein>
    <recommendedName>
        <fullName evidence="1">CoA-binding domain-containing protein</fullName>
    </recommendedName>
</protein>
<dbReference type="InterPro" id="IPR003781">
    <property type="entry name" value="CoA-bd"/>
</dbReference>
<reference evidence="2 3" key="1">
    <citation type="journal article" date="2019" name="Sci. Rep.">
        <title>Comparative genomics of chytrid fungi reveal insights into the obligate biotrophic and pathogenic lifestyle of Synchytrium endobioticum.</title>
        <authorList>
            <person name="van de Vossenberg B.T.L.H."/>
            <person name="Warris S."/>
            <person name="Nguyen H.D.T."/>
            <person name="van Gent-Pelzer M.P.E."/>
            <person name="Joly D.L."/>
            <person name="van de Geest H.C."/>
            <person name="Bonants P.J.M."/>
            <person name="Smith D.S."/>
            <person name="Levesque C.A."/>
            <person name="van der Lee T.A.J."/>
        </authorList>
    </citation>
    <scope>NUCLEOTIDE SEQUENCE [LARGE SCALE GENOMIC DNA]</scope>
    <source>
        <strain evidence="2 3">CBS 675.73</strain>
    </source>
</reference>
<evidence type="ECO:0000313" key="2">
    <source>
        <dbReference type="EMBL" id="TPX76907.1"/>
    </source>
</evidence>
<comment type="caution">
    <text evidence="2">The sequence shown here is derived from an EMBL/GenBank/DDBJ whole genome shotgun (WGS) entry which is preliminary data.</text>
</comment>
<dbReference type="InterPro" id="IPR036291">
    <property type="entry name" value="NAD(P)-bd_dom_sf"/>
</dbReference>
<dbReference type="Proteomes" id="UP000320333">
    <property type="component" value="Unassembled WGS sequence"/>
</dbReference>
<keyword evidence="3" id="KW-1185">Reference proteome</keyword>
<dbReference type="AlphaFoldDB" id="A0A507FPE5"/>
<dbReference type="PANTHER" id="PTHR33303">
    <property type="entry name" value="CYTOPLASMIC PROTEIN-RELATED"/>
    <property type="match status" value="1"/>
</dbReference>
<dbReference type="Gene3D" id="3.40.50.720">
    <property type="entry name" value="NAD(P)-binding Rossmann-like Domain"/>
    <property type="match status" value="1"/>
</dbReference>
<dbReference type="PANTHER" id="PTHR33303:SF2">
    <property type="entry name" value="COA-BINDING DOMAIN-CONTAINING PROTEIN"/>
    <property type="match status" value="1"/>
</dbReference>